<dbReference type="CDD" id="cd10428">
    <property type="entry name" value="LFG_like"/>
    <property type="match status" value="1"/>
</dbReference>
<feature type="transmembrane region" description="Helical" evidence="5">
    <location>
        <begin position="29"/>
        <end position="50"/>
    </location>
</feature>
<dbReference type="Pfam" id="PF01027">
    <property type="entry name" value="Bax1-I"/>
    <property type="match status" value="1"/>
</dbReference>
<keyword evidence="3 5" id="KW-1133">Transmembrane helix</keyword>
<dbReference type="AlphaFoldDB" id="A0A1I8PBL0"/>
<keyword evidence="2 5" id="KW-0812">Transmembrane</keyword>
<dbReference type="InterPro" id="IPR006214">
    <property type="entry name" value="Bax_inhibitor_1-related"/>
</dbReference>
<feature type="transmembrane region" description="Helical" evidence="5">
    <location>
        <begin position="117"/>
        <end position="137"/>
    </location>
</feature>
<evidence type="ECO:0000256" key="4">
    <source>
        <dbReference type="ARBA" id="ARBA00023136"/>
    </source>
</evidence>
<feature type="transmembrane region" description="Helical" evidence="5">
    <location>
        <begin position="91"/>
        <end position="111"/>
    </location>
</feature>
<keyword evidence="7" id="KW-1185">Reference proteome</keyword>
<proteinExistence type="inferred from homology"/>
<dbReference type="EnsemblMetazoa" id="SCAU006558-RA">
    <property type="protein sequence ID" value="SCAU006558-PA"/>
    <property type="gene ID" value="SCAU006558"/>
</dbReference>
<gene>
    <name evidence="6" type="primary">106085526</name>
</gene>
<evidence type="ECO:0008006" key="8">
    <source>
        <dbReference type="Google" id="ProtNLM"/>
    </source>
</evidence>
<evidence type="ECO:0000256" key="1">
    <source>
        <dbReference type="ARBA" id="ARBA00004141"/>
    </source>
</evidence>
<reference evidence="6" key="1">
    <citation type="submission" date="2020-05" db="UniProtKB">
        <authorList>
            <consortium name="EnsemblMetazoa"/>
        </authorList>
    </citation>
    <scope>IDENTIFICATION</scope>
    <source>
        <strain evidence="6">USDA</strain>
    </source>
</reference>
<keyword evidence="4 5" id="KW-0472">Membrane</keyword>
<evidence type="ECO:0000313" key="7">
    <source>
        <dbReference type="Proteomes" id="UP000095300"/>
    </source>
</evidence>
<dbReference type="KEGG" id="scac:106085526"/>
<protein>
    <recommendedName>
        <fullName evidence="8">Protein lifeguard 1</fullName>
    </recommendedName>
</protein>
<feature type="transmembrane region" description="Helical" evidence="5">
    <location>
        <begin position="173"/>
        <end position="190"/>
    </location>
</feature>
<dbReference type="OrthoDB" id="7933078at2759"/>
<evidence type="ECO:0000256" key="5">
    <source>
        <dbReference type="RuleBase" id="RU004379"/>
    </source>
</evidence>
<dbReference type="VEuPathDB" id="VectorBase:SCAU006558"/>
<evidence type="ECO:0000256" key="2">
    <source>
        <dbReference type="ARBA" id="ARBA00022692"/>
    </source>
</evidence>
<feature type="transmembrane region" description="Helical" evidence="5">
    <location>
        <begin position="62"/>
        <end position="84"/>
    </location>
</feature>
<accession>A0A1I8PBL0</accession>
<dbReference type="Proteomes" id="UP000095300">
    <property type="component" value="Unassembled WGS sequence"/>
</dbReference>
<organism evidence="6 7">
    <name type="scientific">Stomoxys calcitrans</name>
    <name type="common">Stable fly</name>
    <name type="synonym">Conops calcitrans</name>
    <dbReference type="NCBI Taxonomy" id="35570"/>
    <lineage>
        <taxon>Eukaryota</taxon>
        <taxon>Metazoa</taxon>
        <taxon>Ecdysozoa</taxon>
        <taxon>Arthropoda</taxon>
        <taxon>Hexapoda</taxon>
        <taxon>Insecta</taxon>
        <taxon>Pterygota</taxon>
        <taxon>Neoptera</taxon>
        <taxon>Endopterygota</taxon>
        <taxon>Diptera</taxon>
        <taxon>Brachycera</taxon>
        <taxon>Muscomorpha</taxon>
        <taxon>Muscoidea</taxon>
        <taxon>Muscidae</taxon>
        <taxon>Stomoxys</taxon>
    </lineage>
</organism>
<evidence type="ECO:0000256" key="3">
    <source>
        <dbReference type="ARBA" id="ARBA00022989"/>
    </source>
</evidence>
<dbReference type="STRING" id="35570.A0A1I8PBL0"/>
<comment type="subcellular location">
    <subcellularLocation>
        <location evidence="1">Membrane</location>
        <topology evidence="1">Multi-pass membrane protein</topology>
    </subcellularLocation>
</comment>
<evidence type="ECO:0000313" key="6">
    <source>
        <dbReference type="EnsemblMetazoa" id="SCAU006558-PA"/>
    </source>
</evidence>
<feature type="transmembrane region" description="Helical" evidence="5">
    <location>
        <begin position="210"/>
        <end position="230"/>
    </location>
</feature>
<sequence>MSPGDVESASPNNTEFEDDSMRRKFIKKVYMILAAQLLLTLGLVSFFVTSDAFLDYVEENPFLLLVAMVVLFVTMIILACCSIVRRKAPMNYMCLAIFTFAQSFLLGVIGARYDARSILLTVALTALICIVLSLYAMQTKVDFTMMGGFLLVCLIVGLVFGILMIFFYSDVMMMIYCSLGVVLYSIFLIYDTQLMVGGNHAYSISPDEHIFAALNLYVDIIQIFLCLLHLTGSDN</sequence>
<name>A0A1I8PBL0_STOCA</name>
<feature type="transmembrane region" description="Helical" evidence="5">
    <location>
        <begin position="149"/>
        <end position="167"/>
    </location>
</feature>
<dbReference type="GO" id="GO:0016020">
    <property type="term" value="C:membrane"/>
    <property type="evidence" value="ECO:0007669"/>
    <property type="project" value="UniProtKB-SubCell"/>
</dbReference>
<dbReference type="PANTHER" id="PTHR23291:SF47">
    <property type="entry name" value="TRANSMEMBRANE BAX INHIBITOR MOTIF CONTAINING 7"/>
    <property type="match status" value="1"/>
</dbReference>
<dbReference type="PANTHER" id="PTHR23291">
    <property type="entry name" value="BAX INHIBITOR-RELATED"/>
    <property type="match status" value="1"/>
</dbReference>
<comment type="similarity">
    <text evidence="5">Belongs to the BI1 family.</text>
</comment>